<dbReference type="RefSeq" id="XP_060459916.1">
    <property type="nucleotide sequence ID" value="XM_060603642.1"/>
</dbReference>
<evidence type="ECO:0000256" key="3">
    <source>
        <dbReference type="SAM" id="Phobius"/>
    </source>
</evidence>
<feature type="coiled-coil region" evidence="1">
    <location>
        <begin position="139"/>
        <end position="173"/>
    </location>
</feature>
<keyword evidence="5" id="KW-1185">Reference proteome</keyword>
<proteinExistence type="predicted"/>
<keyword evidence="3" id="KW-0472">Membrane</keyword>
<reference evidence="4" key="1">
    <citation type="journal article" date="2023" name="BMC Genomics">
        <title>Chromosome-level genome assemblies of Cutaneotrichosporon spp. (Trichosporonales, Basidiomycota) reveal imbalanced evolution between nucleotide sequences and chromosome synteny.</title>
        <authorList>
            <person name="Kobayashi Y."/>
            <person name="Kayamori A."/>
            <person name="Aoki K."/>
            <person name="Shiwa Y."/>
            <person name="Matsutani M."/>
            <person name="Fujita N."/>
            <person name="Sugita T."/>
            <person name="Iwasaki W."/>
            <person name="Tanaka N."/>
            <person name="Takashima M."/>
        </authorList>
    </citation>
    <scope>NUCLEOTIDE SEQUENCE</scope>
    <source>
        <strain evidence="4">HIS019</strain>
    </source>
</reference>
<dbReference type="AlphaFoldDB" id="A0AA48QYR4"/>
<dbReference type="GeneID" id="85498521"/>
<accession>A0AA48QYR4</accession>
<keyword evidence="3" id="KW-0812">Transmembrane</keyword>
<keyword evidence="3" id="KW-1133">Transmembrane helix</keyword>
<feature type="region of interest" description="Disordered" evidence="2">
    <location>
        <begin position="62"/>
        <end position="95"/>
    </location>
</feature>
<evidence type="ECO:0000256" key="1">
    <source>
        <dbReference type="SAM" id="Coils"/>
    </source>
</evidence>
<protein>
    <submittedName>
        <fullName evidence="4">Uncharacterized protein</fullName>
    </submittedName>
</protein>
<evidence type="ECO:0000313" key="5">
    <source>
        <dbReference type="Proteomes" id="UP001233271"/>
    </source>
</evidence>
<evidence type="ECO:0000256" key="2">
    <source>
        <dbReference type="SAM" id="MobiDB-lite"/>
    </source>
</evidence>
<dbReference type="Proteomes" id="UP001233271">
    <property type="component" value="Chromosome 7b"/>
</dbReference>
<feature type="transmembrane region" description="Helical" evidence="3">
    <location>
        <begin position="107"/>
        <end position="129"/>
    </location>
</feature>
<dbReference type="KEGG" id="ccac:CcaHIS019_0702320"/>
<sequence length="204" mass="22761">MALRALDIGRASGRLLINSRFNHSVLPHRMLPRTLPRTLSSAYSTGPSRTYAALRQLHYSAPTARAPVPNPQSPLVPGRGTGTNATSGSSGDGKKKNPHYGLWYGELFPGAMMPIFLLATAIFLSLSLLRTHLSNNRALVESAERIQQLEIQLARLRAEAKRRQERARRERERILPIVVERVLQRVGAMNPEEEVEVEEEVLLV</sequence>
<dbReference type="EMBL" id="AP028219">
    <property type="protein sequence ID" value="BEI94651.1"/>
    <property type="molecule type" value="Genomic_DNA"/>
</dbReference>
<keyword evidence="1" id="KW-0175">Coiled coil</keyword>
<name>A0AA48QYR4_9TREE</name>
<evidence type="ECO:0000313" key="4">
    <source>
        <dbReference type="EMBL" id="BEI94651.1"/>
    </source>
</evidence>
<organism evidence="4 5">
    <name type="scientific">Cutaneotrichosporon cavernicola</name>
    <dbReference type="NCBI Taxonomy" id="279322"/>
    <lineage>
        <taxon>Eukaryota</taxon>
        <taxon>Fungi</taxon>
        <taxon>Dikarya</taxon>
        <taxon>Basidiomycota</taxon>
        <taxon>Agaricomycotina</taxon>
        <taxon>Tremellomycetes</taxon>
        <taxon>Trichosporonales</taxon>
        <taxon>Trichosporonaceae</taxon>
        <taxon>Cutaneotrichosporon</taxon>
    </lineage>
</organism>
<gene>
    <name evidence="4" type="ORF">CcaverHIS019_0702320</name>
</gene>